<proteinExistence type="predicted"/>
<dbReference type="PANTHER" id="PTHR43194:SF2">
    <property type="entry name" value="PEROXISOMAL MEMBRANE PROTEIN LPX1"/>
    <property type="match status" value="1"/>
</dbReference>
<evidence type="ECO:0000313" key="1">
    <source>
        <dbReference type="EMBL" id="BBZ42940.1"/>
    </source>
</evidence>
<sequence>MIQEVAERWGKLLGQCSPMHIPDGAADLPLHVTHWGDTGPDVLLVHGGVQGGIGGGPANFGGQRPLADQGWRLKLVDRPGFGASPSRGPDNMQTDAELIAGLLGDRSHLIGHSFGGAVALLAAAQRPAAVASLILIEPALQAMVAADTESMAAPDVQEGTRIVVDALLESETPAEFARSFAQRLGNGAAEGPNPSAAMLEVDPARAHGLGCSLLQAQMATPEVLTRAAKTVVDAQLAVLVISGGYTPNQDSVGRALARLLAGRHVIVRSPNHFVQEENPDEFNEVVDAFMRDSDGAH</sequence>
<accession>A0A7I7YM87</accession>
<gene>
    <name evidence="1" type="ORF">MPRM_02210</name>
</gene>
<dbReference type="SUPFAM" id="SSF53474">
    <property type="entry name" value="alpha/beta-Hydrolases"/>
    <property type="match status" value="1"/>
</dbReference>
<reference evidence="1 2" key="1">
    <citation type="journal article" date="2019" name="Emerg. Microbes Infect.">
        <title>Comprehensive subspecies identification of 175 nontuberculous mycobacteria species based on 7547 genomic profiles.</title>
        <authorList>
            <person name="Matsumoto Y."/>
            <person name="Kinjo T."/>
            <person name="Motooka D."/>
            <person name="Nabeya D."/>
            <person name="Jung N."/>
            <person name="Uechi K."/>
            <person name="Horii T."/>
            <person name="Iida T."/>
            <person name="Fujita J."/>
            <person name="Nakamura S."/>
        </authorList>
    </citation>
    <scope>NUCLEOTIDE SEQUENCE [LARGE SCALE GENOMIC DNA]</scope>
    <source>
        <strain evidence="1 2">JCM 14742</strain>
    </source>
</reference>
<dbReference type="Pfam" id="PF12697">
    <property type="entry name" value="Abhydrolase_6"/>
    <property type="match status" value="1"/>
</dbReference>
<dbReference type="Gene3D" id="3.40.50.1820">
    <property type="entry name" value="alpha/beta hydrolase"/>
    <property type="match status" value="1"/>
</dbReference>
<protein>
    <submittedName>
        <fullName evidence="1">Uncharacterized protein</fullName>
    </submittedName>
</protein>
<evidence type="ECO:0000313" key="2">
    <source>
        <dbReference type="Proteomes" id="UP000467105"/>
    </source>
</evidence>
<organism evidence="1 2">
    <name type="scientific">Mycobacterium parmense</name>
    <dbReference type="NCBI Taxonomy" id="185642"/>
    <lineage>
        <taxon>Bacteria</taxon>
        <taxon>Bacillati</taxon>
        <taxon>Actinomycetota</taxon>
        <taxon>Actinomycetes</taxon>
        <taxon>Mycobacteriales</taxon>
        <taxon>Mycobacteriaceae</taxon>
        <taxon>Mycobacterium</taxon>
        <taxon>Mycobacterium simiae complex</taxon>
    </lineage>
</organism>
<dbReference type="GO" id="GO:0003824">
    <property type="term" value="F:catalytic activity"/>
    <property type="evidence" value="ECO:0007669"/>
    <property type="project" value="UniProtKB-ARBA"/>
</dbReference>
<dbReference type="AlphaFoldDB" id="A0A7I7YM87"/>
<dbReference type="EMBL" id="AP022614">
    <property type="protein sequence ID" value="BBZ42940.1"/>
    <property type="molecule type" value="Genomic_DNA"/>
</dbReference>
<keyword evidence="2" id="KW-1185">Reference proteome</keyword>
<dbReference type="OrthoDB" id="27092at2"/>
<dbReference type="InterPro" id="IPR029058">
    <property type="entry name" value="AB_hydrolase_fold"/>
</dbReference>
<dbReference type="RefSeq" id="WP_161494206.1">
    <property type="nucleotide sequence ID" value="NZ_AP022614.1"/>
</dbReference>
<dbReference type="PANTHER" id="PTHR43194">
    <property type="entry name" value="HYDROLASE ALPHA/BETA FOLD FAMILY"/>
    <property type="match status" value="1"/>
</dbReference>
<dbReference type="Proteomes" id="UP000467105">
    <property type="component" value="Chromosome"/>
</dbReference>
<name>A0A7I7YM87_9MYCO</name>
<dbReference type="InterPro" id="IPR050228">
    <property type="entry name" value="Carboxylesterase_BioH"/>
</dbReference>
<dbReference type="InterPro" id="IPR000073">
    <property type="entry name" value="AB_hydrolase_1"/>
</dbReference>